<reference evidence="2 3" key="1">
    <citation type="submission" date="2024-11" db="EMBL/GenBank/DDBJ databases">
        <title>Chromosome-level genome assembly of the freshwater bivalve Anodonta woodiana.</title>
        <authorList>
            <person name="Chen X."/>
        </authorList>
    </citation>
    <scope>NUCLEOTIDE SEQUENCE [LARGE SCALE GENOMIC DNA]</scope>
    <source>
        <strain evidence="2">MN2024</strain>
        <tissue evidence="2">Gills</tissue>
    </source>
</reference>
<protein>
    <recommendedName>
        <fullName evidence="1">Ras-associating domain-containing protein</fullName>
    </recommendedName>
</protein>
<comment type="caution">
    <text evidence="2">The sequence shown here is derived from an EMBL/GenBank/DDBJ whole genome shotgun (WGS) entry which is preliminary data.</text>
</comment>
<dbReference type="Proteomes" id="UP001634394">
    <property type="component" value="Unassembled WGS sequence"/>
</dbReference>
<dbReference type="SUPFAM" id="SSF54236">
    <property type="entry name" value="Ubiquitin-like"/>
    <property type="match status" value="1"/>
</dbReference>
<keyword evidence="3" id="KW-1185">Reference proteome</keyword>
<sequence>MQTISILVEGRKCYLKVTKTATCDDVIQYLLNYNGLKENDKDPYYLIVSNNITEQQLPRKSSILNVANDLMSESNKIHFIMRKKTRIFKPKLSIAKRRRLREKPSITDQKVVYDPSTHLDTSKYTSLGKASEQIGGVKRLYELVRVQKRRLSEVYQKCNDTAKFFKQTITKKTFHSKADTSLDQFLQNVNKENIQGFLNFCDVVATKKMGKLSSDLLISTSVNRSVIERHMRTVSNTLKSTC</sequence>
<dbReference type="AlphaFoldDB" id="A0ABD3U056"/>
<dbReference type="Pfam" id="PF00788">
    <property type="entry name" value="RA"/>
    <property type="match status" value="1"/>
</dbReference>
<accession>A0ABD3U056</accession>
<evidence type="ECO:0000259" key="1">
    <source>
        <dbReference type="PROSITE" id="PS50200"/>
    </source>
</evidence>
<dbReference type="PROSITE" id="PS50200">
    <property type="entry name" value="RA"/>
    <property type="match status" value="1"/>
</dbReference>
<evidence type="ECO:0000313" key="3">
    <source>
        <dbReference type="Proteomes" id="UP001634394"/>
    </source>
</evidence>
<evidence type="ECO:0000313" key="2">
    <source>
        <dbReference type="EMBL" id="KAL3842766.1"/>
    </source>
</evidence>
<feature type="domain" description="Ras-associating" evidence="1">
    <location>
        <begin position="1"/>
        <end position="86"/>
    </location>
</feature>
<gene>
    <name evidence="2" type="ORF">ACJMK2_020752</name>
</gene>
<name>A0ABD3U056_SINWO</name>
<dbReference type="InterPro" id="IPR000159">
    <property type="entry name" value="RA_dom"/>
</dbReference>
<dbReference type="InterPro" id="IPR029071">
    <property type="entry name" value="Ubiquitin-like_domsf"/>
</dbReference>
<dbReference type="EMBL" id="JBJQND010000017">
    <property type="protein sequence ID" value="KAL3842766.1"/>
    <property type="molecule type" value="Genomic_DNA"/>
</dbReference>
<proteinExistence type="predicted"/>
<dbReference type="Gene3D" id="3.10.20.90">
    <property type="entry name" value="Phosphatidylinositol 3-kinase Catalytic Subunit, Chain A, domain 1"/>
    <property type="match status" value="1"/>
</dbReference>
<organism evidence="2 3">
    <name type="scientific">Sinanodonta woodiana</name>
    <name type="common">Chinese pond mussel</name>
    <name type="synonym">Anodonta woodiana</name>
    <dbReference type="NCBI Taxonomy" id="1069815"/>
    <lineage>
        <taxon>Eukaryota</taxon>
        <taxon>Metazoa</taxon>
        <taxon>Spiralia</taxon>
        <taxon>Lophotrochozoa</taxon>
        <taxon>Mollusca</taxon>
        <taxon>Bivalvia</taxon>
        <taxon>Autobranchia</taxon>
        <taxon>Heteroconchia</taxon>
        <taxon>Palaeoheterodonta</taxon>
        <taxon>Unionida</taxon>
        <taxon>Unionoidea</taxon>
        <taxon>Unionidae</taxon>
        <taxon>Unioninae</taxon>
        <taxon>Sinanodonta</taxon>
    </lineage>
</organism>